<dbReference type="EMBL" id="CP043538">
    <property type="protein sequence ID" value="QGY05391.1"/>
    <property type="molecule type" value="Genomic_DNA"/>
</dbReference>
<dbReference type="InterPro" id="IPR037873">
    <property type="entry name" value="BamE-like"/>
</dbReference>
<name>A0A6B9FS22_9HYPH</name>
<proteinExistence type="predicted"/>
<accession>A0A6B9FS22</accession>
<gene>
    <name evidence="3" type="ORF">MMSR116_28460</name>
</gene>
<dbReference type="RefSeq" id="WP_039893325.1">
    <property type="nucleotide sequence ID" value="NZ_CP043538.1"/>
</dbReference>
<feature type="signal peptide" evidence="2">
    <location>
        <begin position="1"/>
        <end position="26"/>
    </location>
</feature>
<dbReference type="Proteomes" id="UP000012488">
    <property type="component" value="Chromosome"/>
</dbReference>
<evidence type="ECO:0008006" key="5">
    <source>
        <dbReference type="Google" id="ProtNLM"/>
    </source>
</evidence>
<sequence length="107" mass="11490">MRRTLPLALVLALVLALLGAPTTDAAASKAGCRVDSARYAALRTGMTHRQVRARLGCDGRRVSHLIVGRVSRATYSWPGRGTYGANVTLTFRNDRLTDKAQLGLGDP</sequence>
<dbReference type="Gene3D" id="3.30.1450.10">
    <property type="match status" value="1"/>
</dbReference>
<dbReference type="OrthoDB" id="7999829at2"/>
<evidence type="ECO:0000256" key="1">
    <source>
        <dbReference type="ARBA" id="ARBA00022729"/>
    </source>
</evidence>
<protein>
    <recommendedName>
        <fullName evidence="5">DUF3862 domain-containing protein</fullName>
    </recommendedName>
</protein>
<reference evidence="3 4" key="1">
    <citation type="journal article" date="2012" name="Genet. Mol. Biol.">
        <title>Analysis of 16S rRNA and mxaF genes revealing insights into Methylobacterium niche-specific plant association.</title>
        <authorList>
            <person name="Dourado M.N."/>
            <person name="Andreote F.D."/>
            <person name="Dini-Andreote F."/>
            <person name="Conti R."/>
            <person name="Araujo J.M."/>
            <person name="Araujo W.L."/>
        </authorList>
    </citation>
    <scope>NUCLEOTIDE SEQUENCE [LARGE SCALE GENOMIC DNA]</scope>
    <source>
        <strain evidence="3 4">SR1.6/6</strain>
    </source>
</reference>
<keyword evidence="1 2" id="KW-0732">Signal</keyword>
<evidence type="ECO:0000313" key="3">
    <source>
        <dbReference type="EMBL" id="QGY05391.1"/>
    </source>
</evidence>
<evidence type="ECO:0000313" key="4">
    <source>
        <dbReference type="Proteomes" id="UP000012488"/>
    </source>
</evidence>
<evidence type="ECO:0000256" key="2">
    <source>
        <dbReference type="SAM" id="SignalP"/>
    </source>
</evidence>
<organism evidence="3 4">
    <name type="scientific">Methylobacterium mesophilicum SR1.6/6</name>
    <dbReference type="NCBI Taxonomy" id="908290"/>
    <lineage>
        <taxon>Bacteria</taxon>
        <taxon>Pseudomonadati</taxon>
        <taxon>Pseudomonadota</taxon>
        <taxon>Alphaproteobacteria</taxon>
        <taxon>Hyphomicrobiales</taxon>
        <taxon>Methylobacteriaceae</taxon>
        <taxon>Methylobacterium</taxon>
    </lineage>
</organism>
<reference evidence="3 4" key="2">
    <citation type="journal article" date="2013" name="Genome Announc.">
        <title>Draft Genome Sequence of Methylobacterium mesophilicum Strain SR1.6/6, Isolated from Citrus sinensis.</title>
        <authorList>
            <person name="Marinho Almeida D."/>
            <person name="Dini-Andreote F."/>
            <person name="Camargo Neves A.A."/>
            <person name="Juca Ramos R.T."/>
            <person name="Andreote F.D."/>
            <person name="Carneiro A.R."/>
            <person name="Oliveira de Souza Lima A."/>
            <person name="Caracciolo Gomes de Sa P.H."/>
            <person name="Ribeiro Barbosa M.S."/>
            <person name="Araujo W.L."/>
            <person name="Silva A."/>
        </authorList>
    </citation>
    <scope>NUCLEOTIDE SEQUENCE [LARGE SCALE GENOMIC DNA]</scope>
    <source>
        <strain evidence="3 4">SR1.6/6</strain>
    </source>
</reference>
<dbReference type="AlphaFoldDB" id="A0A6B9FS22"/>
<dbReference type="KEGG" id="mmes:MMSR116_28460"/>
<feature type="chain" id="PRO_5025658126" description="DUF3862 domain-containing protein" evidence="2">
    <location>
        <begin position="27"/>
        <end position="107"/>
    </location>
</feature>